<keyword evidence="2" id="KW-1185">Reference proteome</keyword>
<reference evidence="1 2" key="1">
    <citation type="journal article" date="2018" name="Evol. Lett.">
        <title>Horizontal gene cluster transfer increased hallucinogenic mushroom diversity.</title>
        <authorList>
            <person name="Reynolds H.T."/>
            <person name="Vijayakumar V."/>
            <person name="Gluck-Thaler E."/>
            <person name="Korotkin H.B."/>
            <person name="Matheny P.B."/>
            <person name="Slot J.C."/>
        </authorList>
    </citation>
    <scope>NUCLEOTIDE SEQUENCE [LARGE SCALE GENOMIC DNA]</scope>
    <source>
        <strain evidence="1 2">2629</strain>
    </source>
</reference>
<gene>
    <name evidence="1" type="ORF">CVT24_005057</name>
</gene>
<accession>A0A409YAX1</accession>
<name>A0A409YAX1_9AGAR</name>
<dbReference type="InParanoid" id="A0A409YAX1"/>
<dbReference type="AlphaFoldDB" id="A0A409YAX1"/>
<evidence type="ECO:0000313" key="2">
    <source>
        <dbReference type="Proteomes" id="UP000284842"/>
    </source>
</evidence>
<protein>
    <submittedName>
        <fullName evidence="1">Uncharacterized protein</fullName>
    </submittedName>
</protein>
<sequence length="501" mass="57697">MESSTSLDLVNSQTIPFDVIPAELLSRIADHLRGPETDPLDLELWNKFACLTKTTRDIARSHLFRCFTIKSKSQPRPMSNSEHIMKFIRLLESPQVLNIAQCIHELSIWFDEQCIESKLHVRLWQAMESHFIGKDRLQVLEIINNADPAIFGTDGTWQMFLKDLLKHAHWLNEVRFFGFEPIMCNLLDSLNTAPNLRVLSFQYSDINYGFGFKHAGQRPPNNANIFKNLESLAIEGTFPPRSSLSFLDQYLQDMELSDLKELSLKLKLDIEIEDIIEDNSRPAQVAQTYLDYLKSKSLVGTSWMPDLHTLTLNFETWAHCDLTGPLSHELAKIYDSFVLPHQHKLKKLAVANMQLVLIDIDSDDLYTGGRDPYAGLMATLKQMRCKNVLETLEINVHIVNMGEANDVPGSWDPEFIEEAWGPLVTVLTSDPRSNPWPKLKQVRLVVKSFMDLQSGTLEQPFDSQLYRNLTNVYERYLCPLSKKFDFSFAIYDQEDKEFFSR</sequence>
<dbReference type="EMBL" id="NHTK01001329">
    <property type="protein sequence ID" value="PPR00156.1"/>
    <property type="molecule type" value="Genomic_DNA"/>
</dbReference>
<dbReference type="Proteomes" id="UP000284842">
    <property type="component" value="Unassembled WGS sequence"/>
</dbReference>
<evidence type="ECO:0000313" key="1">
    <source>
        <dbReference type="EMBL" id="PPR00156.1"/>
    </source>
</evidence>
<organism evidence="1 2">
    <name type="scientific">Panaeolus cyanescens</name>
    <dbReference type="NCBI Taxonomy" id="181874"/>
    <lineage>
        <taxon>Eukaryota</taxon>
        <taxon>Fungi</taxon>
        <taxon>Dikarya</taxon>
        <taxon>Basidiomycota</taxon>
        <taxon>Agaricomycotina</taxon>
        <taxon>Agaricomycetes</taxon>
        <taxon>Agaricomycetidae</taxon>
        <taxon>Agaricales</taxon>
        <taxon>Agaricineae</taxon>
        <taxon>Galeropsidaceae</taxon>
        <taxon>Panaeolus</taxon>
    </lineage>
</organism>
<proteinExistence type="predicted"/>
<comment type="caution">
    <text evidence="1">The sequence shown here is derived from an EMBL/GenBank/DDBJ whole genome shotgun (WGS) entry which is preliminary data.</text>
</comment>